<gene>
    <name evidence="3" type="ORF">SAMN05421841_4274</name>
</gene>
<feature type="domain" description="Secretion system C-terminal sorting" evidence="2">
    <location>
        <begin position="193"/>
        <end position="258"/>
    </location>
</feature>
<keyword evidence="4" id="KW-1185">Reference proteome</keyword>
<evidence type="ECO:0000313" key="3">
    <source>
        <dbReference type="EMBL" id="SEW49671.1"/>
    </source>
</evidence>
<evidence type="ECO:0000259" key="2">
    <source>
        <dbReference type="Pfam" id="PF18962"/>
    </source>
</evidence>
<protein>
    <submittedName>
        <fullName evidence="3">Por secretion system C-terminal sorting domain-containing protein</fullName>
    </submittedName>
</protein>
<dbReference type="InterPro" id="IPR026444">
    <property type="entry name" value="Secre_tail"/>
</dbReference>
<accession>A0A1I0S4H0</accession>
<dbReference type="RefSeq" id="WP_089796310.1">
    <property type="nucleotide sequence ID" value="NZ_FOIU01000007.1"/>
</dbReference>
<sequence length="262" mass="28001">MKQVLSSLLLIVGFWGTSQLKSTGVMTCTVGTRSVTANITLNNTTNKVRLDLTGPSDRWFGFTFRSAANSGMSGAPTDALTYSDVGFNDRNLGGIGVYNSDTQDWTVINAPSISAGTVSMSYERNLTTADGANDYQFNYATANSITTKCVITNSAGLSISPHGGAANTAVTNGTFATVLATNDVAAESKKIVLYPNPAKETVSFKNADKIKLVDIFESTGRKVRSVKMNGNEINVSDLKSGNYYFEITLKDGSTSFEQLIKE</sequence>
<dbReference type="NCBIfam" id="TIGR04183">
    <property type="entry name" value="Por_Secre_tail"/>
    <property type="match status" value="1"/>
</dbReference>
<proteinExistence type="predicted"/>
<dbReference type="AlphaFoldDB" id="A0A1I0S4H0"/>
<dbReference type="EMBL" id="FOIU01000007">
    <property type="protein sequence ID" value="SEW49671.1"/>
    <property type="molecule type" value="Genomic_DNA"/>
</dbReference>
<evidence type="ECO:0000256" key="1">
    <source>
        <dbReference type="ARBA" id="ARBA00022729"/>
    </source>
</evidence>
<keyword evidence="1" id="KW-0732">Signal</keyword>
<name>A0A1I0S4H0_9FLAO</name>
<reference evidence="4" key="1">
    <citation type="submission" date="2016-10" db="EMBL/GenBank/DDBJ databases">
        <authorList>
            <person name="Varghese N."/>
            <person name="Submissions S."/>
        </authorList>
    </citation>
    <scope>NUCLEOTIDE SEQUENCE [LARGE SCALE GENOMIC DNA]</scope>
    <source>
        <strain evidence="4">DSM 17724</strain>
    </source>
</reference>
<dbReference type="STRING" id="356305.SAMN05421841_4274"/>
<evidence type="ECO:0000313" key="4">
    <source>
        <dbReference type="Proteomes" id="UP000199469"/>
    </source>
</evidence>
<organism evidence="3 4">
    <name type="scientific">Chryseobacterium wanjuense</name>
    <dbReference type="NCBI Taxonomy" id="356305"/>
    <lineage>
        <taxon>Bacteria</taxon>
        <taxon>Pseudomonadati</taxon>
        <taxon>Bacteroidota</taxon>
        <taxon>Flavobacteriia</taxon>
        <taxon>Flavobacteriales</taxon>
        <taxon>Weeksellaceae</taxon>
        <taxon>Chryseobacterium group</taxon>
        <taxon>Chryseobacterium</taxon>
    </lineage>
</organism>
<dbReference type="Proteomes" id="UP000199469">
    <property type="component" value="Unassembled WGS sequence"/>
</dbReference>
<dbReference type="Pfam" id="PF18962">
    <property type="entry name" value="Por_Secre_tail"/>
    <property type="match status" value="1"/>
</dbReference>
<dbReference type="OrthoDB" id="667194at2"/>